<protein>
    <submittedName>
        <fullName evidence="2">Uncharacterized protein</fullName>
    </submittedName>
</protein>
<proteinExistence type="predicted"/>
<reference evidence="2" key="1">
    <citation type="submission" date="2014-09" db="EMBL/GenBank/DDBJ databases">
        <authorList>
            <person name="Magalhaes I.L.F."/>
            <person name="Oliveira U."/>
            <person name="Santos F.R."/>
            <person name="Vidigal T.H.D.A."/>
            <person name="Brescovit A.D."/>
            <person name="Santos A.J."/>
        </authorList>
    </citation>
    <scope>NUCLEOTIDE SEQUENCE</scope>
    <source>
        <tissue evidence="2">Shoot tissue taken approximately 20 cm above the soil surface</tissue>
    </source>
</reference>
<keyword evidence="1" id="KW-0472">Membrane</keyword>
<keyword evidence="1" id="KW-0812">Transmembrane</keyword>
<evidence type="ECO:0000256" key="1">
    <source>
        <dbReference type="SAM" id="Phobius"/>
    </source>
</evidence>
<evidence type="ECO:0000313" key="2">
    <source>
        <dbReference type="EMBL" id="JAE31825.1"/>
    </source>
</evidence>
<organism evidence="2">
    <name type="scientific">Arundo donax</name>
    <name type="common">Giant reed</name>
    <name type="synonym">Donax arundinaceus</name>
    <dbReference type="NCBI Taxonomy" id="35708"/>
    <lineage>
        <taxon>Eukaryota</taxon>
        <taxon>Viridiplantae</taxon>
        <taxon>Streptophyta</taxon>
        <taxon>Embryophyta</taxon>
        <taxon>Tracheophyta</taxon>
        <taxon>Spermatophyta</taxon>
        <taxon>Magnoliopsida</taxon>
        <taxon>Liliopsida</taxon>
        <taxon>Poales</taxon>
        <taxon>Poaceae</taxon>
        <taxon>PACMAD clade</taxon>
        <taxon>Arundinoideae</taxon>
        <taxon>Arundineae</taxon>
        <taxon>Arundo</taxon>
    </lineage>
</organism>
<name>A0A0A9H3N9_ARUDO</name>
<dbReference type="AlphaFoldDB" id="A0A0A9H3N9"/>
<accession>A0A0A9H3N9</accession>
<reference evidence="2" key="2">
    <citation type="journal article" date="2015" name="Data Brief">
        <title>Shoot transcriptome of the giant reed, Arundo donax.</title>
        <authorList>
            <person name="Barrero R.A."/>
            <person name="Guerrero F.D."/>
            <person name="Moolhuijzen P."/>
            <person name="Goolsby J.A."/>
            <person name="Tidwell J."/>
            <person name="Bellgard S.E."/>
            <person name="Bellgard M.I."/>
        </authorList>
    </citation>
    <scope>NUCLEOTIDE SEQUENCE</scope>
    <source>
        <tissue evidence="2">Shoot tissue taken approximately 20 cm above the soil surface</tissue>
    </source>
</reference>
<keyword evidence="1" id="KW-1133">Transmembrane helix</keyword>
<feature type="transmembrane region" description="Helical" evidence="1">
    <location>
        <begin position="20"/>
        <end position="39"/>
    </location>
</feature>
<sequence length="40" mass="4647">MFVQLCKYHLINSIVAQMCILRMIVLFHYIISALSHVLAL</sequence>
<dbReference type="EMBL" id="GBRH01166071">
    <property type="protein sequence ID" value="JAE31825.1"/>
    <property type="molecule type" value="Transcribed_RNA"/>
</dbReference>